<protein>
    <submittedName>
        <fullName evidence="2">Uncharacterized protein</fullName>
    </submittedName>
</protein>
<reference evidence="2" key="2">
    <citation type="submission" date="2022-01" db="EMBL/GenBank/DDBJ databases">
        <authorList>
            <person name="Yamashiro T."/>
            <person name="Shiraishi A."/>
            <person name="Satake H."/>
            <person name="Nakayama K."/>
        </authorList>
    </citation>
    <scope>NUCLEOTIDE SEQUENCE</scope>
</reference>
<evidence type="ECO:0000313" key="2">
    <source>
        <dbReference type="EMBL" id="GJS99618.1"/>
    </source>
</evidence>
<feature type="region of interest" description="Disordered" evidence="1">
    <location>
        <begin position="247"/>
        <end position="267"/>
    </location>
</feature>
<dbReference type="EMBL" id="BQNB010012131">
    <property type="protein sequence ID" value="GJS99618.1"/>
    <property type="molecule type" value="Genomic_DNA"/>
</dbReference>
<feature type="compositionally biased region" description="Polar residues" evidence="1">
    <location>
        <begin position="71"/>
        <end position="80"/>
    </location>
</feature>
<keyword evidence="3" id="KW-1185">Reference proteome</keyword>
<feature type="compositionally biased region" description="Basic and acidic residues" evidence="1">
    <location>
        <begin position="88"/>
        <end position="104"/>
    </location>
</feature>
<evidence type="ECO:0000313" key="3">
    <source>
        <dbReference type="Proteomes" id="UP001151760"/>
    </source>
</evidence>
<feature type="region of interest" description="Disordered" evidence="1">
    <location>
        <begin position="297"/>
        <end position="321"/>
    </location>
</feature>
<evidence type="ECO:0000256" key="1">
    <source>
        <dbReference type="SAM" id="MobiDB-lite"/>
    </source>
</evidence>
<proteinExistence type="predicted"/>
<feature type="compositionally biased region" description="Basic and acidic residues" evidence="1">
    <location>
        <begin position="247"/>
        <end position="263"/>
    </location>
</feature>
<comment type="caution">
    <text evidence="2">The sequence shown here is derived from an EMBL/GenBank/DDBJ whole genome shotgun (WGS) entry which is preliminary data.</text>
</comment>
<gene>
    <name evidence="2" type="ORF">Tco_0820788</name>
</gene>
<sequence>MEGSEQSHSISSGIVPDTYDLKRNIQLASTGLPSTLDEDTRKSQLLPKGTTTDPKDLGGNDQPANKGLPSIASNEGTAKTTPHPEGPLGDKDSGENKPPADMEPIKTTVTDPSESDEKEMFEGGEDIDKDTQVDTKVHPDLKKFNNILPLTERHLVKYIRKVSRVLFNRLTEAQWTQYEEAAISYADLKADIEGYYEENIDHREQTDKVIDAAMNSLDKNSITRGDLLNALNGVTKALKAIQDVVKEDHVDTKEPPPYTKEEHDAMEEEPTNAIPITIVKPTEILTLEVQPITIIISTSQPEPSVPQREGKAIATDDQPED</sequence>
<accession>A0ABQ5AF40</accession>
<organism evidence="2 3">
    <name type="scientific">Tanacetum coccineum</name>
    <dbReference type="NCBI Taxonomy" id="301880"/>
    <lineage>
        <taxon>Eukaryota</taxon>
        <taxon>Viridiplantae</taxon>
        <taxon>Streptophyta</taxon>
        <taxon>Embryophyta</taxon>
        <taxon>Tracheophyta</taxon>
        <taxon>Spermatophyta</taxon>
        <taxon>Magnoliopsida</taxon>
        <taxon>eudicotyledons</taxon>
        <taxon>Gunneridae</taxon>
        <taxon>Pentapetalae</taxon>
        <taxon>asterids</taxon>
        <taxon>campanulids</taxon>
        <taxon>Asterales</taxon>
        <taxon>Asteraceae</taxon>
        <taxon>Asteroideae</taxon>
        <taxon>Anthemideae</taxon>
        <taxon>Anthemidinae</taxon>
        <taxon>Tanacetum</taxon>
    </lineage>
</organism>
<name>A0ABQ5AF40_9ASTR</name>
<dbReference type="Proteomes" id="UP001151760">
    <property type="component" value="Unassembled WGS sequence"/>
</dbReference>
<reference evidence="2" key="1">
    <citation type="journal article" date="2022" name="Int. J. Mol. Sci.">
        <title>Draft Genome of Tanacetum Coccineum: Genomic Comparison of Closely Related Tanacetum-Family Plants.</title>
        <authorList>
            <person name="Yamashiro T."/>
            <person name="Shiraishi A."/>
            <person name="Nakayama K."/>
            <person name="Satake H."/>
        </authorList>
    </citation>
    <scope>NUCLEOTIDE SEQUENCE</scope>
</reference>
<feature type="region of interest" description="Disordered" evidence="1">
    <location>
        <begin position="29"/>
        <end position="119"/>
    </location>
</feature>